<dbReference type="EMBL" id="QSBY01000001">
    <property type="protein sequence ID" value="RHW74415.1"/>
    <property type="molecule type" value="Genomic_DNA"/>
</dbReference>
<dbReference type="AlphaFoldDB" id="A0A3L6LDN6"/>
<evidence type="ECO:0000313" key="2">
    <source>
        <dbReference type="Proteomes" id="UP000266743"/>
    </source>
</evidence>
<comment type="caution">
    <text evidence="1">The sequence shown here is derived from an EMBL/GenBank/DDBJ whole genome shotgun (WGS) entry which is preliminary data.</text>
</comment>
<name>A0A3L6LDN6_9TRYP</name>
<sequence>MSLGVERRGGSRSADRRQSDATSGVVAQRRGVYTYIYICVSTVECWTTVVSCTSAFTTDCYCCGCRLSLERGAFFCFGAALSVRGVPLLPPPPTVYICVVTRGGLLRGTGRSCFSLPSLFVASLPSYRCPILLYLRPHAAINYELFSLPPFFCCFQLPCAV</sequence>
<protein>
    <submittedName>
        <fullName evidence="1">Uncharacterized protein</fullName>
    </submittedName>
</protein>
<proteinExistence type="predicted"/>
<accession>A0A3L6LDN6</accession>
<gene>
    <name evidence="1" type="ORF">DPX39_010039000</name>
</gene>
<dbReference type="Proteomes" id="UP000266743">
    <property type="component" value="Chromosome 1"/>
</dbReference>
<organism evidence="1 2">
    <name type="scientific">Trypanosoma brucei equiperdum</name>
    <dbReference type="NCBI Taxonomy" id="630700"/>
    <lineage>
        <taxon>Eukaryota</taxon>
        <taxon>Discoba</taxon>
        <taxon>Euglenozoa</taxon>
        <taxon>Kinetoplastea</taxon>
        <taxon>Metakinetoplastina</taxon>
        <taxon>Trypanosomatida</taxon>
        <taxon>Trypanosomatidae</taxon>
        <taxon>Trypanosoma</taxon>
    </lineage>
</organism>
<evidence type="ECO:0000313" key="1">
    <source>
        <dbReference type="EMBL" id="RHW74415.1"/>
    </source>
</evidence>
<reference evidence="1 2" key="1">
    <citation type="submission" date="2018-09" db="EMBL/GenBank/DDBJ databases">
        <title>whole genome sequence of T. equiperdum IVM-t1 strain.</title>
        <authorList>
            <person name="Suganuma K."/>
        </authorList>
    </citation>
    <scope>NUCLEOTIDE SEQUENCE [LARGE SCALE GENOMIC DNA]</scope>
    <source>
        <strain evidence="1 2">IVM-t1</strain>
    </source>
</reference>